<proteinExistence type="inferred from homology"/>
<accession>A0A7R7DTR7</accession>
<evidence type="ECO:0000256" key="5">
    <source>
        <dbReference type="HAMAP-Rule" id="MF_01600"/>
    </source>
</evidence>
<feature type="transmembrane region" description="Helical" evidence="5">
    <location>
        <begin position="260"/>
        <end position="280"/>
    </location>
</feature>
<name>A0A7R7DTR7_9ACTN</name>
<feature type="transmembrane region" description="Helical" evidence="5">
    <location>
        <begin position="168"/>
        <end position="191"/>
    </location>
</feature>
<keyword evidence="3 5" id="KW-1133">Transmembrane helix</keyword>
<evidence type="ECO:0000313" key="8">
    <source>
        <dbReference type="Proteomes" id="UP000611640"/>
    </source>
</evidence>
<dbReference type="AlphaFoldDB" id="A0A7R7DTR7"/>
<dbReference type="GO" id="GO:0005886">
    <property type="term" value="C:plasma membrane"/>
    <property type="evidence" value="ECO:0007669"/>
    <property type="project" value="UniProtKB-SubCell"/>
</dbReference>
<comment type="similarity">
    <text evidence="5">Belongs to the UPF0182 family.</text>
</comment>
<keyword evidence="4 5" id="KW-0472">Membrane</keyword>
<feature type="transmembrane region" description="Helical" evidence="5">
    <location>
        <begin position="110"/>
        <end position="129"/>
    </location>
</feature>
<evidence type="ECO:0000256" key="2">
    <source>
        <dbReference type="ARBA" id="ARBA00022692"/>
    </source>
</evidence>
<feature type="region of interest" description="Disordered" evidence="6">
    <location>
        <begin position="885"/>
        <end position="911"/>
    </location>
</feature>
<dbReference type="InterPro" id="IPR005372">
    <property type="entry name" value="UPF0182"/>
</dbReference>
<evidence type="ECO:0000256" key="1">
    <source>
        <dbReference type="ARBA" id="ARBA00022475"/>
    </source>
</evidence>
<reference evidence="7 8" key="1">
    <citation type="submission" date="2020-08" db="EMBL/GenBank/DDBJ databases">
        <title>Whole genome shotgun sequence of Actinocatenispora thailandica NBRC 105041.</title>
        <authorList>
            <person name="Komaki H."/>
            <person name="Tamura T."/>
        </authorList>
    </citation>
    <scope>NUCLEOTIDE SEQUENCE [LARGE SCALE GENOMIC DNA]</scope>
    <source>
        <strain evidence="7 8">NBRC 105041</strain>
    </source>
</reference>
<gene>
    <name evidence="7" type="ORF">Athai_50940</name>
</gene>
<dbReference type="EMBL" id="AP023355">
    <property type="protein sequence ID" value="BCJ37591.1"/>
    <property type="molecule type" value="Genomic_DNA"/>
</dbReference>
<feature type="transmembrane region" description="Helical" evidence="5">
    <location>
        <begin position="211"/>
        <end position="228"/>
    </location>
</feature>
<feature type="transmembrane region" description="Helical" evidence="5">
    <location>
        <begin position="61"/>
        <end position="83"/>
    </location>
</feature>
<feature type="transmembrane region" description="Helical" evidence="5">
    <location>
        <begin position="287"/>
        <end position="307"/>
    </location>
</feature>
<comment type="caution">
    <text evidence="5">Lacks conserved residue(s) required for the propagation of feature annotation.</text>
</comment>
<organism evidence="7 8">
    <name type="scientific">Actinocatenispora thailandica</name>
    <dbReference type="NCBI Taxonomy" id="227318"/>
    <lineage>
        <taxon>Bacteria</taxon>
        <taxon>Bacillati</taxon>
        <taxon>Actinomycetota</taxon>
        <taxon>Actinomycetes</taxon>
        <taxon>Micromonosporales</taxon>
        <taxon>Micromonosporaceae</taxon>
        <taxon>Actinocatenispora</taxon>
    </lineage>
</organism>
<dbReference type="GO" id="GO:0005576">
    <property type="term" value="C:extracellular region"/>
    <property type="evidence" value="ECO:0007669"/>
    <property type="project" value="TreeGrafter"/>
</dbReference>
<dbReference type="Proteomes" id="UP000611640">
    <property type="component" value="Chromosome"/>
</dbReference>
<protein>
    <recommendedName>
        <fullName evidence="5">UPF0182 protein Athai_50940</fullName>
    </recommendedName>
</protein>
<dbReference type="PANTHER" id="PTHR39344:SF1">
    <property type="entry name" value="UPF0182 PROTEIN SLL1060"/>
    <property type="match status" value="1"/>
</dbReference>
<feature type="region of interest" description="Disordered" evidence="6">
    <location>
        <begin position="505"/>
        <end position="525"/>
    </location>
</feature>
<dbReference type="PANTHER" id="PTHR39344">
    <property type="entry name" value="UPF0182 PROTEIN SLL1060"/>
    <property type="match status" value="1"/>
</dbReference>
<evidence type="ECO:0000256" key="6">
    <source>
        <dbReference type="SAM" id="MobiDB-lite"/>
    </source>
</evidence>
<comment type="subcellular location">
    <subcellularLocation>
        <location evidence="5">Cell membrane</location>
        <topology evidence="5">Multi-pass membrane protein</topology>
    </subcellularLocation>
</comment>
<feature type="region of interest" description="Disordered" evidence="6">
    <location>
        <begin position="616"/>
        <end position="637"/>
    </location>
</feature>
<feature type="region of interest" description="Disordered" evidence="6">
    <location>
        <begin position="951"/>
        <end position="982"/>
    </location>
</feature>
<feature type="compositionally biased region" description="Polar residues" evidence="6">
    <location>
        <begin position="616"/>
        <end position="633"/>
    </location>
</feature>
<keyword evidence="2 5" id="KW-0812">Transmembrane</keyword>
<evidence type="ECO:0000256" key="4">
    <source>
        <dbReference type="ARBA" id="ARBA00023136"/>
    </source>
</evidence>
<keyword evidence="1 5" id="KW-1003">Cell membrane</keyword>
<keyword evidence="8" id="KW-1185">Reference proteome</keyword>
<evidence type="ECO:0000256" key="3">
    <source>
        <dbReference type="ARBA" id="ARBA00022989"/>
    </source>
</evidence>
<evidence type="ECO:0000313" key="7">
    <source>
        <dbReference type="EMBL" id="BCJ37591.1"/>
    </source>
</evidence>
<dbReference type="HAMAP" id="MF_01600">
    <property type="entry name" value="UPF0182"/>
    <property type="match status" value="1"/>
</dbReference>
<dbReference type="Pfam" id="PF03699">
    <property type="entry name" value="UPF0182"/>
    <property type="match status" value="1"/>
</dbReference>
<sequence>MTMRTPLPMVGRRARRILAVIVALIVLLAAGSWVVSTWTDWLWFREVSYTSVFATNLRTRLALFAVFGAGAAVWLGGNILLAYRLRPRVRPRSPEQQNLDRYRAAVTPRIRLIVAAVAIVTGLITGLSARGVSAQWLLFSNAQRFGVGDPQFGTDIGFYVFKYPFYRYLIGVGFTLVFLALVAVLLTHWLYGGVRLSGRGDRITHAARLHLSILVALFVVLKAVAYFLDQRGLLLGHTSTTGTDGAGYTAINALLPAKQILAWIALVVAVAVLVFSNAVARNLIWPGVSLALLAIAAVTVGGIYPGMVSTFTVKPNIPAKEGKYIQRSITATRAAYGIQDIGGGVYPASNTTPDAKLAADSNTVPNVRLLDPAKVPATFTQLQQVRGFYDFGDKLNVDRYTVGGRTQDYVVGVRQLDSSRLSGAQRTWQNRHAVFTHGYGFVAAPADTTCADGQPSFVSGSLGDTKRAAKQGDCYSGPSKLHVEQPRIYYSDKLTDFAIVGKDGGADREYDRPGGGGANAPELQNTYHGSGGVPVGSYGRRLLYALDFHDSNFLLASDYFNADSKLLYVRDPRARVEKVAPFLTVDGDPYPAVVNGRVQWILDCYTTSSTYPYSQRTDLQSATSDSQTGSGTAEQDRRSINYIRNSVKATVDAYTGKVTLYQFDRTDPVLKAWNAAYGGILKTDIPKDLAAHFRYPEDLFKVQRDTLNRYHITDPQAFNKQDNLWETPKDPTRSGGHKQPPYYVVAQFPEQQQPTFQLTAALTSHNRNNLAAILSAYYDASGRPKLAVTELPGNSNFLGPNQVQSKMQNQEGIQNNLALGDSKTSSLDYGNLLTLPVADGLLYVEPVYIKGKNVPYPLLKTVLVGYGSQVGYGPDLKSAIANMTASSTGTAPPGDGGSDAGGDTGTGSPDLDAAVRAIDKALADLSAARKADDYTAEGKALAELKKATKQYEDAKKAAKATGSPGASATPSPGAKATPSPGR</sequence>
<feature type="compositionally biased region" description="Gly residues" evidence="6">
    <location>
        <begin position="894"/>
        <end position="905"/>
    </location>
</feature>
<dbReference type="KEGG" id="atl:Athai_50940"/>